<comment type="caution">
    <text evidence="1">The sequence shown here is derived from an EMBL/GenBank/DDBJ whole genome shotgun (WGS) entry which is preliminary data.</text>
</comment>
<evidence type="ECO:0008006" key="2">
    <source>
        <dbReference type="Google" id="ProtNLM"/>
    </source>
</evidence>
<dbReference type="EMBL" id="LAZR01046751">
    <property type="protein sequence ID" value="KKK95799.1"/>
    <property type="molecule type" value="Genomic_DNA"/>
</dbReference>
<feature type="non-terminal residue" evidence="1">
    <location>
        <position position="96"/>
    </location>
</feature>
<dbReference type="AlphaFoldDB" id="A0A0F9BZJ8"/>
<organism evidence="1">
    <name type="scientific">marine sediment metagenome</name>
    <dbReference type="NCBI Taxonomy" id="412755"/>
    <lineage>
        <taxon>unclassified sequences</taxon>
        <taxon>metagenomes</taxon>
        <taxon>ecological metagenomes</taxon>
    </lineage>
</organism>
<evidence type="ECO:0000313" key="1">
    <source>
        <dbReference type="EMBL" id="KKK95799.1"/>
    </source>
</evidence>
<reference evidence="1" key="1">
    <citation type="journal article" date="2015" name="Nature">
        <title>Complex archaea that bridge the gap between prokaryotes and eukaryotes.</title>
        <authorList>
            <person name="Spang A."/>
            <person name="Saw J.H."/>
            <person name="Jorgensen S.L."/>
            <person name="Zaremba-Niedzwiedzka K."/>
            <person name="Martijn J."/>
            <person name="Lind A.E."/>
            <person name="van Eijk R."/>
            <person name="Schleper C."/>
            <person name="Guy L."/>
            <person name="Ettema T.J."/>
        </authorList>
    </citation>
    <scope>NUCLEOTIDE SEQUENCE</scope>
</reference>
<sequence>MTDILLFNQYFTSKKDSSEKMFATLPINLLNLASYLKNKKTDCKIYELGIFDSKQIIKDGNRIRFGISNEEISKIIKKESPKIIGLSCMYSRHYID</sequence>
<protein>
    <recommendedName>
        <fullName evidence="2">B12-binding domain-containing protein</fullName>
    </recommendedName>
</protein>
<proteinExistence type="predicted"/>
<accession>A0A0F9BZJ8</accession>
<gene>
    <name evidence="1" type="ORF">LCGC14_2669160</name>
</gene>
<name>A0A0F9BZJ8_9ZZZZ</name>